<reference evidence="6" key="1">
    <citation type="submission" date="2016-08" db="EMBL/GenBank/DDBJ databases">
        <authorList>
            <person name="Tokovenko B."/>
            <person name="Kalinowski J."/>
        </authorList>
    </citation>
    <scope>NUCLEOTIDE SEQUENCE [LARGE SCALE GENOMIC DNA]</scope>
    <source>
        <strain evidence="6">UTMC102</strain>
    </source>
</reference>
<dbReference type="InterPro" id="IPR002577">
    <property type="entry name" value="HTH_HxlR"/>
</dbReference>
<dbReference type="InterPro" id="IPR036388">
    <property type="entry name" value="WH-like_DNA-bd_sf"/>
</dbReference>
<evidence type="ECO:0000256" key="1">
    <source>
        <dbReference type="ARBA" id="ARBA00023015"/>
    </source>
</evidence>
<dbReference type="InterPro" id="IPR036390">
    <property type="entry name" value="WH_DNA-bd_sf"/>
</dbReference>
<keyword evidence="1" id="KW-0805">Transcription regulation</keyword>
<keyword evidence="6" id="KW-1185">Reference proteome</keyword>
<dbReference type="Proteomes" id="UP000189004">
    <property type="component" value="Unassembled WGS sequence"/>
</dbReference>
<protein>
    <submittedName>
        <fullName evidence="5">HxlR family transcriptional regulator</fullName>
    </submittedName>
</protein>
<evidence type="ECO:0000313" key="6">
    <source>
        <dbReference type="Proteomes" id="UP000189004"/>
    </source>
</evidence>
<feature type="domain" description="HTH hxlR-type" evidence="4">
    <location>
        <begin position="1"/>
        <end position="97"/>
    </location>
</feature>
<dbReference type="SUPFAM" id="SSF46785">
    <property type="entry name" value="Winged helix' DNA-binding domain"/>
    <property type="match status" value="1"/>
</dbReference>
<dbReference type="Gene3D" id="1.10.10.10">
    <property type="entry name" value="Winged helix-like DNA-binding domain superfamily/Winged helix DNA-binding domain"/>
    <property type="match status" value="1"/>
</dbReference>
<dbReference type="EMBL" id="MCOK01000001">
    <property type="protein sequence ID" value="OOC54994.1"/>
    <property type="molecule type" value="Genomic_DNA"/>
</dbReference>
<dbReference type="GO" id="GO:0003677">
    <property type="term" value="F:DNA binding"/>
    <property type="evidence" value="ECO:0007669"/>
    <property type="project" value="UniProtKB-KW"/>
</dbReference>
<evidence type="ECO:0000259" key="4">
    <source>
        <dbReference type="PROSITE" id="PS51118"/>
    </source>
</evidence>
<dbReference type="PANTHER" id="PTHR33204:SF18">
    <property type="entry name" value="TRANSCRIPTIONAL REGULATORY PROTEIN"/>
    <property type="match status" value="1"/>
</dbReference>
<gene>
    <name evidence="5" type="ORF">NOSIN_15265</name>
</gene>
<dbReference type="AlphaFoldDB" id="A0A1V3C2G1"/>
<sequence length="98" mass="10867">MEAALAVLSGRWTTLVLRELIHGPRSYGDLSGALPRLSDKVLSDRLRTMVEQGRAERGETTGFPTRTTYSLTDRGLLLRPLLVELYRTGQGLLDTRGP</sequence>
<comment type="caution">
    <text evidence="5">The sequence shown here is derived from an EMBL/GenBank/DDBJ whole genome shotgun (WGS) entry which is preliminary data.</text>
</comment>
<evidence type="ECO:0000313" key="5">
    <source>
        <dbReference type="EMBL" id="OOC54994.1"/>
    </source>
</evidence>
<dbReference type="PANTHER" id="PTHR33204">
    <property type="entry name" value="TRANSCRIPTIONAL REGULATOR, MARR FAMILY"/>
    <property type="match status" value="1"/>
</dbReference>
<dbReference type="Pfam" id="PF01638">
    <property type="entry name" value="HxlR"/>
    <property type="match status" value="1"/>
</dbReference>
<keyword evidence="2" id="KW-0238">DNA-binding</keyword>
<accession>A0A1V3C2G1</accession>
<proteinExistence type="predicted"/>
<organism evidence="5 6">
    <name type="scientific">Nocardiopsis sinuspersici</name>
    <dbReference type="NCBI Taxonomy" id="501010"/>
    <lineage>
        <taxon>Bacteria</taxon>
        <taxon>Bacillati</taxon>
        <taxon>Actinomycetota</taxon>
        <taxon>Actinomycetes</taxon>
        <taxon>Streptosporangiales</taxon>
        <taxon>Nocardiopsidaceae</taxon>
        <taxon>Nocardiopsis</taxon>
    </lineage>
</organism>
<name>A0A1V3C2G1_9ACTN</name>
<dbReference type="PROSITE" id="PS51118">
    <property type="entry name" value="HTH_HXLR"/>
    <property type="match status" value="1"/>
</dbReference>
<keyword evidence="3" id="KW-0804">Transcription</keyword>
<evidence type="ECO:0000256" key="3">
    <source>
        <dbReference type="ARBA" id="ARBA00023163"/>
    </source>
</evidence>
<evidence type="ECO:0000256" key="2">
    <source>
        <dbReference type="ARBA" id="ARBA00023125"/>
    </source>
</evidence>
<dbReference type="STRING" id="501010.NOSIN_15265"/>
<dbReference type="RefSeq" id="WP_236743379.1">
    <property type="nucleotide sequence ID" value="NZ_MCOK01000001.1"/>
</dbReference>